<evidence type="ECO:0000313" key="4">
    <source>
        <dbReference type="Proteomes" id="UP000712570"/>
    </source>
</evidence>
<dbReference type="SMART" id="SM00245">
    <property type="entry name" value="TSPc"/>
    <property type="match status" value="1"/>
</dbReference>
<dbReference type="PANTHER" id="PTHR32060">
    <property type="entry name" value="TAIL-SPECIFIC PROTEASE"/>
    <property type="match status" value="1"/>
</dbReference>
<keyword evidence="4" id="KW-1185">Reference proteome</keyword>
<dbReference type="Pfam" id="PF03572">
    <property type="entry name" value="Peptidase_S41"/>
    <property type="match status" value="1"/>
</dbReference>
<dbReference type="SUPFAM" id="SSF52096">
    <property type="entry name" value="ClpP/crotonase"/>
    <property type="match status" value="1"/>
</dbReference>
<organism evidence="3 4">
    <name type="scientific">Iodobacter violaceini</name>
    <dbReference type="NCBI Taxonomy" id="3044271"/>
    <lineage>
        <taxon>Bacteria</taxon>
        <taxon>Pseudomonadati</taxon>
        <taxon>Pseudomonadota</taxon>
        <taxon>Betaproteobacteria</taxon>
        <taxon>Neisseriales</taxon>
        <taxon>Chitinibacteraceae</taxon>
        <taxon>Iodobacter</taxon>
    </lineage>
</organism>
<feature type="chain" id="PRO_5047071860" description="Tail specific protease domain-containing protein" evidence="1">
    <location>
        <begin position="21"/>
        <end position="662"/>
    </location>
</feature>
<dbReference type="Gene3D" id="3.90.226.10">
    <property type="entry name" value="2-enoyl-CoA Hydratase, Chain A, domain 1"/>
    <property type="match status" value="1"/>
</dbReference>
<name>A0ABX0KR96_9NEIS</name>
<feature type="domain" description="Tail specific protease" evidence="2">
    <location>
        <begin position="300"/>
        <end position="540"/>
    </location>
</feature>
<keyword evidence="1" id="KW-0732">Signal</keyword>
<reference evidence="3 4" key="1">
    <citation type="submission" date="2020-03" db="EMBL/GenBank/DDBJ databases">
        <title>Draft genome sequence of environmentally isolated violet-colored cultures.</title>
        <authorList>
            <person name="Wilson H.S."/>
        </authorList>
    </citation>
    <scope>NUCLEOTIDE SEQUENCE [LARGE SCALE GENOMIC DNA]</scope>
    <source>
        <strain evidence="3 4">HSC-16F04</strain>
    </source>
</reference>
<dbReference type="InterPro" id="IPR029045">
    <property type="entry name" value="ClpP/crotonase-like_dom_sf"/>
</dbReference>
<dbReference type="InterPro" id="IPR005151">
    <property type="entry name" value="Tail-specific_protease"/>
</dbReference>
<evidence type="ECO:0000313" key="3">
    <source>
        <dbReference type="EMBL" id="NHQ84539.1"/>
    </source>
</evidence>
<feature type="signal peptide" evidence="1">
    <location>
        <begin position="1"/>
        <end position="20"/>
    </location>
</feature>
<accession>A0ABX0KR96</accession>
<proteinExistence type="predicted"/>
<protein>
    <recommendedName>
        <fullName evidence="2">Tail specific protease domain-containing protein</fullName>
    </recommendedName>
</protein>
<dbReference type="RefSeq" id="WP_166820603.1">
    <property type="nucleotide sequence ID" value="NZ_JAAOLX010000001.1"/>
</dbReference>
<dbReference type="PANTHER" id="PTHR32060:SF22">
    <property type="entry name" value="CARBOXYL-TERMINAL-PROCESSING PEPTIDASE 3, CHLOROPLASTIC"/>
    <property type="match status" value="1"/>
</dbReference>
<sequence>MKLIKIATIALAMMSAFAQAEIKNDYLSNVRPQITFNELSRADKQTLAEQAQLFLRDLYVNRYAKDIYYGNSPDWNKGHVNPADAVQKVINNIDKLSTAQLHAQLSQIFINQRDLHLNYNFPLPHAAFLSFLPINFARTADGAELNEVRIDRVYANYFDALLPSLRKPEVGDQVLEYAGLPVKQAVNNVLINGAGANLYGGFSRAIQYMTLVPQSGKLPPANDRVLIKLRSAKTGEVYSIDLPWLVQYDDAALENKAATASAKALTDKAFAQSVEGYQEQYNQFVSRNTAESDIQGFSKNPTAEPTIKWAIVPKGEKRLGYISLSSFVPANPDQAVNIIYNLLRNQLAKTDALIIDVRNNGGGYISYADQLPQLFKPGKASTGSARLLNTKLNNQFLNQDDFRQYWPEWVKLINDAAKTKNTYSKTGVFTSAEDANALGQAYYKPVGVLANARSYSATDLFTCQMQDNGVATIYGEDPSTGAGGANVLEHGFFAELGPDWFKPLPDGVSMRVSWRQSVRGGYNPNTIIEDYGCQADVNVPRALSDLVNGDQTQFDKIAADLLAKPVTKSGYQFTGPVGNIIEQKEGNNTLDIQVAETELIKVYIDNQLFETQAVYAYGTPKTVRISLPKKAPGHIYQIGIVGADAGQVALWNTKRLVQVKAQ</sequence>
<evidence type="ECO:0000256" key="1">
    <source>
        <dbReference type="SAM" id="SignalP"/>
    </source>
</evidence>
<dbReference type="Proteomes" id="UP000712570">
    <property type="component" value="Unassembled WGS sequence"/>
</dbReference>
<evidence type="ECO:0000259" key="2">
    <source>
        <dbReference type="SMART" id="SM00245"/>
    </source>
</evidence>
<gene>
    <name evidence="3" type="ORF">HA050_00185</name>
</gene>
<comment type="caution">
    <text evidence="3">The sequence shown here is derived from an EMBL/GenBank/DDBJ whole genome shotgun (WGS) entry which is preliminary data.</text>
</comment>
<dbReference type="EMBL" id="JAAOLX010000001">
    <property type="protein sequence ID" value="NHQ84539.1"/>
    <property type="molecule type" value="Genomic_DNA"/>
</dbReference>